<protein>
    <submittedName>
        <fullName evidence="2">Uncharacterized protein</fullName>
    </submittedName>
</protein>
<dbReference type="Proteomes" id="UP001221142">
    <property type="component" value="Unassembled WGS sequence"/>
</dbReference>
<comment type="caution">
    <text evidence="2">The sequence shown here is derived from an EMBL/GenBank/DDBJ whole genome shotgun (WGS) entry which is preliminary data.</text>
</comment>
<dbReference type="EMBL" id="JARKIF010000006">
    <property type="protein sequence ID" value="KAJ7636422.1"/>
    <property type="molecule type" value="Genomic_DNA"/>
</dbReference>
<keyword evidence="3" id="KW-1185">Reference proteome</keyword>
<evidence type="ECO:0000256" key="1">
    <source>
        <dbReference type="SAM" id="MobiDB-lite"/>
    </source>
</evidence>
<evidence type="ECO:0000313" key="2">
    <source>
        <dbReference type="EMBL" id="KAJ7636422.1"/>
    </source>
</evidence>
<gene>
    <name evidence="2" type="ORF">FB45DRAFT_1138076</name>
</gene>
<sequence length="385" mass="43171">MLWTWTARTGNSPAPPPPGVRSPPLPCTALDLANFTLILTTGLIVDARLDVRKLEDTITVLVKRKFPRAGARIALRNGVYEFQVPEEFGGDMPAVRFTAEHHVEAYRSDASRPQLPMDMPGLSTSSPTISKVPDLDEYFRSPGPTTIKDWIECKSPLLHIHVCVFEDLTFIGVTSPHAGFDVGTGILLDAWTRLINGADLDEIAGMNWDSEPFKRFAPVHSPLAVPKLVPRGLFDLPLFSQIRWVTQKLWNEFWDPEDVHVFVRVPKAFLADWKCQIMDQLKREGSTEWVGSSDILLAWWYKETLGHRANNETPMHIFIVANVRNKPIFSNLSDSESIKQYICNAVSFIPVPPFPTSTFNSESVGQLALRLRRAINAYNANPAGI</sequence>
<dbReference type="InterPro" id="IPR023213">
    <property type="entry name" value="CAT-like_dom_sf"/>
</dbReference>
<dbReference type="AlphaFoldDB" id="A0AAD7FS74"/>
<feature type="compositionally biased region" description="Polar residues" evidence="1">
    <location>
        <begin position="1"/>
        <end position="12"/>
    </location>
</feature>
<proteinExistence type="predicted"/>
<evidence type="ECO:0000313" key="3">
    <source>
        <dbReference type="Proteomes" id="UP001221142"/>
    </source>
</evidence>
<accession>A0AAD7FS74</accession>
<dbReference type="Gene3D" id="3.30.559.10">
    <property type="entry name" value="Chloramphenicol acetyltransferase-like domain"/>
    <property type="match status" value="1"/>
</dbReference>
<name>A0AAD7FS74_9AGAR</name>
<organism evidence="2 3">
    <name type="scientific">Roridomyces roridus</name>
    <dbReference type="NCBI Taxonomy" id="1738132"/>
    <lineage>
        <taxon>Eukaryota</taxon>
        <taxon>Fungi</taxon>
        <taxon>Dikarya</taxon>
        <taxon>Basidiomycota</taxon>
        <taxon>Agaricomycotina</taxon>
        <taxon>Agaricomycetes</taxon>
        <taxon>Agaricomycetidae</taxon>
        <taxon>Agaricales</taxon>
        <taxon>Marasmiineae</taxon>
        <taxon>Mycenaceae</taxon>
        <taxon>Roridomyces</taxon>
    </lineage>
</organism>
<reference evidence="2" key="1">
    <citation type="submission" date="2023-03" db="EMBL/GenBank/DDBJ databases">
        <title>Massive genome expansion in bonnet fungi (Mycena s.s.) driven by repeated elements and novel gene families across ecological guilds.</title>
        <authorList>
            <consortium name="Lawrence Berkeley National Laboratory"/>
            <person name="Harder C.B."/>
            <person name="Miyauchi S."/>
            <person name="Viragh M."/>
            <person name="Kuo A."/>
            <person name="Thoen E."/>
            <person name="Andreopoulos B."/>
            <person name="Lu D."/>
            <person name="Skrede I."/>
            <person name="Drula E."/>
            <person name="Henrissat B."/>
            <person name="Morin E."/>
            <person name="Kohler A."/>
            <person name="Barry K."/>
            <person name="LaButti K."/>
            <person name="Morin E."/>
            <person name="Salamov A."/>
            <person name="Lipzen A."/>
            <person name="Mereny Z."/>
            <person name="Hegedus B."/>
            <person name="Baldrian P."/>
            <person name="Stursova M."/>
            <person name="Weitz H."/>
            <person name="Taylor A."/>
            <person name="Grigoriev I.V."/>
            <person name="Nagy L.G."/>
            <person name="Martin F."/>
            <person name="Kauserud H."/>
        </authorList>
    </citation>
    <scope>NUCLEOTIDE SEQUENCE</scope>
    <source>
        <strain evidence="2">9284</strain>
    </source>
</reference>
<feature type="region of interest" description="Disordered" evidence="1">
    <location>
        <begin position="1"/>
        <end position="21"/>
    </location>
</feature>